<dbReference type="SUPFAM" id="SSF55811">
    <property type="entry name" value="Nudix"/>
    <property type="match status" value="1"/>
</dbReference>
<keyword evidence="3" id="KW-1185">Reference proteome</keyword>
<name>A0A4W3GER8_CALMI</name>
<evidence type="ECO:0000313" key="3">
    <source>
        <dbReference type="Proteomes" id="UP000314986"/>
    </source>
</evidence>
<reference evidence="2" key="4">
    <citation type="submission" date="2025-08" db="UniProtKB">
        <authorList>
            <consortium name="Ensembl"/>
        </authorList>
    </citation>
    <scope>IDENTIFICATION</scope>
</reference>
<protein>
    <recommendedName>
        <fullName evidence="1">Nudix hydrolase domain-containing protein</fullName>
    </recommendedName>
</protein>
<dbReference type="InterPro" id="IPR000086">
    <property type="entry name" value="NUDIX_hydrolase_dom"/>
</dbReference>
<dbReference type="Ensembl" id="ENSCMIT00000001913.1">
    <property type="protein sequence ID" value="ENSCMIP00000001841.1"/>
    <property type="gene ID" value="ENSCMIG00000001149.1"/>
</dbReference>
<dbReference type="Pfam" id="PF00293">
    <property type="entry name" value="NUDIX"/>
    <property type="match status" value="1"/>
</dbReference>
<reference evidence="2" key="5">
    <citation type="submission" date="2025-09" db="UniProtKB">
        <authorList>
            <consortium name="Ensembl"/>
        </authorList>
    </citation>
    <scope>IDENTIFICATION</scope>
</reference>
<dbReference type="InParanoid" id="A0A4W3GER8"/>
<reference evidence="3" key="1">
    <citation type="journal article" date="2006" name="Science">
        <title>Ancient noncoding elements conserved in the human genome.</title>
        <authorList>
            <person name="Venkatesh B."/>
            <person name="Kirkness E.F."/>
            <person name="Loh Y.H."/>
            <person name="Halpern A.L."/>
            <person name="Lee A.P."/>
            <person name="Johnson J."/>
            <person name="Dandona N."/>
            <person name="Viswanathan L.D."/>
            <person name="Tay A."/>
            <person name="Venter J.C."/>
            <person name="Strausberg R.L."/>
            <person name="Brenner S."/>
        </authorList>
    </citation>
    <scope>NUCLEOTIDE SEQUENCE [LARGE SCALE GENOMIC DNA]</scope>
</reference>
<dbReference type="AlphaFoldDB" id="A0A4W3GER8"/>
<organism evidence="2 3">
    <name type="scientific">Callorhinchus milii</name>
    <name type="common">Ghost shark</name>
    <dbReference type="NCBI Taxonomy" id="7868"/>
    <lineage>
        <taxon>Eukaryota</taxon>
        <taxon>Metazoa</taxon>
        <taxon>Chordata</taxon>
        <taxon>Craniata</taxon>
        <taxon>Vertebrata</taxon>
        <taxon>Chondrichthyes</taxon>
        <taxon>Holocephali</taxon>
        <taxon>Chimaeriformes</taxon>
        <taxon>Callorhinchidae</taxon>
        <taxon>Callorhinchus</taxon>
    </lineage>
</organism>
<proteinExistence type="predicted"/>
<dbReference type="Proteomes" id="UP000314986">
    <property type="component" value="Unassembled WGS sequence"/>
</dbReference>
<dbReference type="InterPro" id="IPR015797">
    <property type="entry name" value="NUDIX_hydrolase-like_dom_sf"/>
</dbReference>
<evidence type="ECO:0000313" key="2">
    <source>
        <dbReference type="Ensembl" id="ENSCMIP00000001841.1"/>
    </source>
</evidence>
<accession>A0A4W3GER8</accession>
<reference evidence="3" key="2">
    <citation type="journal article" date="2007" name="PLoS Biol.">
        <title>Survey sequencing and comparative analysis of the elephant shark (Callorhinchus milii) genome.</title>
        <authorList>
            <person name="Venkatesh B."/>
            <person name="Kirkness E.F."/>
            <person name="Loh Y.H."/>
            <person name="Halpern A.L."/>
            <person name="Lee A.P."/>
            <person name="Johnson J."/>
            <person name="Dandona N."/>
            <person name="Viswanathan L.D."/>
            <person name="Tay A."/>
            <person name="Venter J.C."/>
            <person name="Strausberg R.L."/>
            <person name="Brenner S."/>
        </authorList>
    </citation>
    <scope>NUCLEOTIDE SEQUENCE [LARGE SCALE GENOMIC DNA]</scope>
</reference>
<evidence type="ECO:0000259" key="1">
    <source>
        <dbReference type="Pfam" id="PF00293"/>
    </source>
</evidence>
<sequence length="118" mass="12602">CALLSLSGGHVELNEELLEAGLRELKEETGLELLPGEFTVSTLGLWEVSVCVCDSRVIGVRVSVHACVCVTARVLVCVGGEGKCSIPCALPHTLLVARPQNRVALRAITRHEGVWVCV</sequence>
<dbReference type="Gene3D" id="3.90.79.10">
    <property type="entry name" value="Nucleoside Triphosphate Pyrophosphohydrolase"/>
    <property type="match status" value="1"/>
</dbReference>
<feature type="domain" description="Nudix hydrolase" evidence="1">
    <location>
        <begin position="5"/>
        <end position="33"/>
    </location>
</feature>
<reference evidence="3" key="3">
    <citation type="journal article" date="2014" name="Nature">
        <title>Elephant shark genome provides unique insights into gnathostome evolution.</title>
        <authorList>
            <consortium name="International Elephant Shark Genome Sequencing Consortium"/>
            <person name="Venkatesh B."/>
            <person name="Lee A.P."/>
            <person name="Ravi V."/>
            <person name="Maurya A.K."/>
            <person name="Lian M.M."/>
            <person name="Swann J.B."/>
            <person name="Ohta Y."/>
            <person name="Flajnik M.F."/>
            <person name="Sutoh Y."/>
            <person name="Kasahara M."/>
            <person name="Hoon S."/>
            <person name="Gangu V."/>
            <person name="Roy S.W."/>
            <person name="Irimia M."/>
            <person name="Korzh V."/>
            <person name="Kondrychyn I."/>
            <person name="Lim Z.W."/>
            <person name="Tay B.H."/>
            <person name="Tohari S."/>
            <person name="Kong K.W."/>
            <person name="Ho S."/>
            <person name="Lorente-Galdos B."/>
            <person name="Quilez J."/>
            <person name="Marques-Bonet T."/>
            <person name="Raney B.J."/>
            <person name="Ingham P.W."/>
            <person name="Tay A."/>
            <person name="Hillier L.W."/>
            <person name="Minx P."/>
            <person name="Boehm T."/>
            <person name="Wilson R.K."/>
            <person name="Brenner S."/>
            <person name="Warren W.C."/>
        </authorList>
    </citation>
    <scope>NUCLEOTIDE SEQUENCE [LARGE SCALE GENOMIC DNA]</scope>
</reference>